<evidence type="ECO:0000313" key="2">
    <source>
        <dbReference type="EMBL" id="KAK9839327.1"/>
    </source>
</evidence>
<keyword evidence="3" id="KW-1185">Reference proteome</keyword>
<feature type="compositionally biased region" description="Basic and acidic residues" evidence="1">
    <location>
        <begin position="81"/>
        <end position="111"/>
    </location>
</feature>
<protein>
    <submittedName>
        <fullName evidence="2">Uncharacterized protein</fullName>
    </submittedName>
</protein>
<reference evidence="2 3" key="1">
    <citation type="journal article" date="2024" name="Nat. Commun.">
        <title>Phylogenomics reveals the evolutionary origins of lichenization in chlorophyte algae.</title>
        <authorList>
            <person name="Puginier C."/>
            <person name="Libourel C."/>
            <person name="Otte J."/>
            <person name="Skaloud P."/>
            <person name="Haon M."/>
            <person name="Grisel S."/>
            <person name="Petersen M."/>
            <person name="Berrin J.G."/>
            <person name="Delaux P.M."/>
            <person name="Dal Grande F."/>
            <person name="Keller J."/>
        </authorList>
    </citation>
    <scope>NUCLEOTIDE SEQUENCE [LARGE SCALE GENOMIC DNA]</scope>
    <source>
        <strain evidence="2 3">SAG 245.80</strain>
    </source>
</reference>
<dbReference type="AlphaFoldDB" id="A0AAW1S154"/>
<comment type="caution">
    <text evidence="2">The sequence shown here is derived from an EMBL/GenBank/DDBJ whole genome shotgun (WGS) entry which is preliminary data.</text>
</comment>
<name>A0AAW1S154_9CHLO</name>
<evidence type="ECO:0000256" key="1">
    <source>
        <dbReference type="SAM" id="MobiDB-lite"/>
    </source>
</evidence>
<feature type="compositionally biased region" description="Acidic residues" evidence="1">
    <location>
        <begin position="42"/>
        <end position="54"/>
    </location>
</feature>
<sequence>MGTQSATAGMLPPSDSDEDDEPVPAKKAGQPATAGMLPPSSSDEDDSSSEEEDEEKPKPRTLQPAVVSSKPKKGEEEIDPEQARKDLERLELTRKKREDDRLKRIRDEGWDRFAPVTDTNKPPDLVPADHPSRKEAA</sequence>
<proteinExistence type="predicted"/>
<dbReference type="EMBL" id="JALJOU010000017">
    <property type="protein sequence ID" value="KAK9839327.1"/>
    <property type="molecule type" value="Genomic_DNA"/>
</dbReference>
<evidence type="ECO:0000313" key="3">
    <source>
        <dbReference type="Proteomes" id="UP001445335"/>
    </source>
</evidence>
<feature type="region of interest" description="Disordered" evidence="1">
    <location>
        <begin position="1"/>
        <end position="137"/>
    </location>
</feature>
<organism evidence="2 3">
    <name type="scientific">Elliptochloris bilobata</name>
    <dbReference type="NCBI Taxonomy" id="381761"/>
    <lineage>
        <taxon>Eukaryota</taxon>
        <taxon>Viridiplantae</taxon>
        <taxon>Chlorophyta</taxon>
        <taxon>core chlorophytes</taxon>
        <taxon>Trebouxiophyceae</taxon>
        <taxon>Trebouxiophyceae incertae sedis</taxon>
        <taxon>Elliptochloris clade</taxon>
        <taxon>Elliptochloris</taxon>
    </lineage>
</organism>
<accession>A0AAW1S154</accession>
<gene>
    <name evidence="2" type="ORF">WJX81_008209</name>
</gene>
<dbReference type="Proteomes" id="UP001445335">
    <property type="component" value="Unassembled WGS sequence"/>
</dbReference>